<evidence type="ECO:0000313" key="2">
    <source>
        <dbReference type="EMBL" id="KAJ1174891.1"/>
    </source>
</evidence>
<accession>A0AAV7TF04</accession>
<dbReference type="Proteomes" id="UP001066276">
    <property type="component" value="Chromosome 3_2"/>
</dbReference>
<gene>
    <name evidence="2" type="ORF">NDU88_000182</name>
</gene>
<comment type="caution">
    <text evidence="2">The sequence shown here is derived from an EMBL/GenBank/DDBJ whole genome shotgun (WGS) entry which is preliminary data.</text>
</comment>
<evidence type="ECO:0000256" key="1">
    <source>
        <dbReference type="SAM" id="MobiDB-lite"/>
    </source>
</evidence>
<evidence type="ECO:0000313" key="3">
    <source>
        <dbReference type="Proteomes" id="UP001066276"/>
    </source>
</evidence>
<reference evidence="2" key="1">
    <citation type="journal article" date="2022" name="bioRxiv">
        <title>Sequencing and chromosome-scale assembly of the giantPleurodeles waltlgenome.</title>
        <authorList>
            <person name="Brown T."/>
            <person name="Elewa A."/>
            <person name="Iarovenko S."/>
            <person name="Subramanian E."/>
            <person name="Araus A.J."/>
            <person name="Petzold A."/>
            <person name="Susuki M."/>
            <person name="Suzuki K.-i.T."/>
            <person name="Hayashi T."/>
            <person name="Toyoda A."/>
            <person name="Oliveira C."/>
            <person name="Osipova E."/>
            <person name="Leigh N.D."/>
            <person name="Simon A."/>
            <person name="Yun M.H."/>
        </authorList>
    </citation>
    <scope>NUCLEOTIDE SEQUENCE</scope>
    <source>
        <strain evidence="2">20211129_DDA</strain>
        <tissue evidence="2">Liver</tissue>
    </source>
</reference>
<name>A0AAV7TF04_PLEWA</name>
<protein>
    <submittedName>
        <fullName evidence="2">Uncharacterized protein</fullName>
    </submittedName>
</protein>
<dbReference type="AlphaFoldDB" id="A0AAV7TF04"/>
<organism evidence="2 3">
    <name type="scientific">Pleurodeles waltl</name>
    <name type="common">Iberian ribbed newt</name>
    <dbReference type="NCBI Taxonomy" id="8319"/>
    <lineage>
        <taxon>Eukaryota</taxon>
        <taxon>Metazoa</taxon>
        <taxon>Chordata</taxon>
        <taxon>Craniata</taxon>
        <taxon>Vertebrata</taxon>
        <taxon>Euteleostomi</taxon>
        <taxon>Amphibia</taxon>
        <taxon>Batrachia</taxon>
        <taxon>Caudata</taxon>
        <taxon>Salamandroidea</taxon>
        <taxon>Salamandridae</taxon>
        <taxon>Pleurodelinae</taxon>
        <taxon>Pleurodeles</taxon>
    </lineage>
</organism>
<feature type="region of interest" description="Disordered" evidence="1">
    <location>
        <begin position="1"/>
        <end position="67"/>
    </location>
</feature>
<keyword evidence="3" id="KW-1185">Reference proteome</keyword>
<proteinExistence type="predicted"/>
<dbReference type="EMBL" id="JANPWB010000006">
    <property type="protein sequence ID" value="KAJ1174891.1"/>
    <property type="molecule type" value="Genomic_DNA"/>
</dbReference>
<feature type="compositionally biased region" description="Basic and acidic residues" evidence="1">
    <location>
        <begin position="37"/>
        <end position="52"/>
    </location>
</feature>
<sequence>MTVDQSRPPSGDLDRAPQEEAGGQRSKPLQHKGRAHKPTDKERKKERGDLRCTLRNQECTSDNKVEP</sequence>